<keyword evidence="3" id="KW-1185">Reference proteome</keyword>
<name>A0A931MM69_9SPHN</name>
<dbReference type="AlphaFoldDB" id="A0A931MM69"/>
<dbReference type="Gene3D" id="2.40.160.50">
    <property type="entry name" value="membrane protein fhac: a member of the omp85/tpsb transporter family"/>
    <property type="match status" value="1"/>
</dbReference>
<feature type="signal peptide" evidence="1">
    <location>
        <begin position="1"/>
        <end position="24"/>
    </location>
</feature>
<feature type="chain" id="PRO_5038062661" evidence="1">
    <location>
        <begin position="25"/>
        <end position="408"/>
    </location>
</feature>
<dbReference type="Proteomes" id="UP000617634">
    <property type="component" value="Unassembled WGS sequence"/>
</dbReference>
<accession>A0A931MM69</accession>
<sequence>MRIAMNLHAPLQFGMLALGCAAGAAPLAAQVQDAAGEPPAPVITAVPPASEPQAKRESHFHDILFDDVDGKFDVSEALAEGGFTPVPIIITEPAVDGGFGLMAQFVTIPEDNPRLATRRIVGALKTGNGSYGVGYLQSGFIEDGKIRYRFGAAHGKITLTSYPRFLPGGLRYTNRYDFAVVGSARVVLGDGPWSVGPLIDFRQIRSKLDFEDPPIQLPFDFNRKLNTGAFGVGLHYDTRDNVMTPRNGLNAYVEAKYTTDFLGSDREFQGYKAHAYAFRSLDPKWHLGMKVEVDAERGDYPSYFAPAINLRGVQASRFQGASVVSSEFEVSHEIADRWSLVAFAGVGATDPGRSRVFGASGAKFAGGGGFRYRLARLIGLDAGLDLAYGPDGAVFYLQFGHAWASGMD</sequence>
<reference evidence="2" key="1">
    <citation type="submission" date="2020-11" db="EMBL/GenBank/DDBJ databases">
        <title>Novosphingobium aureum sp. nov., a marine bacterium isolated from sediment of a salt flat.</title>
        <authorList>
            <person name="Yoo Y."/>
            <person name="Kim J.-J."/>
        </authorList>
    </citation>
    <scope>NUCLEOTIDE SEQUENCE</scope>
    <source>
        <strain evidence="2">YJ-S2-02</strain>
    </source>
</reference>
<evidence type="ECO:0000313" key="3">
    <source>
        <dbReference type="Proteomes" id="UP000617634"/>
    </source>
</evidence>
<evidence type="ECO:0000256" key="1">
    <source>
        <dbReference type="SAM" id="SignalP"/>
    </source>
</evidence>
<protein>
    <submittedName>
        <fullName evidence="2">BamA/TamA family outer membrane protein</fullName>
    </submittedName>
</protein>
<dbReference type="PROSITE" id="PS51257">
    <property type="entry name" value="PROKAR_LIPOPROTEIN"/>
    <property type="match status" value="1"/>
</dbReference>
<comment type="caution">
    <text evidence="2">The sequence shown here is derived from an EMBL/GenBank/DDBJ whole genome shotgun (WGS) entry which is preliminary data.</text>
</comment>
<dbReference type="EMBL" id="JADZGI010000004">
    <property type="protein sequence ID" value="MBH0114832.1"/>
    <property type="molecule type" value="Genomic_DNA"/>
</dbReference>
<keyword evidence="1" id="KW-0732">Signal</keyword>
<gene>
    <name evidence="2" type="ORF">I5E68_17935</name>
</gene>
<evidence type="ECO:0000313" key="2">
    <source>
        <dbReference type="EMBL" id="MBH0114832.1"/>
    </source>
</evidence>
<proteinExistence type="predicted"/>
<organism evidence="2 3">
    <name type="scientific">Novosphingobium aureum</name>
    <dbReference type="NCBI Taxonomy" id="2792964"/>
    <lineage>
        <taxon>Bacteria</taxon>
        <taxon>Pseudomonadati</taxon>
        <taxon>Pseudomonadota</taxon>
        <taxon>Alphaproteobacteria</taxon>
        <taxon>Sphingomonadales</taxon>
        <taxon>Sphingomonadaceae</taxon>
        <taxon>Novosphingobium</taxon>
    </lineage>
</organism>